<dbReference type="PROSITE" id="PS51212">
    <property type="entry name" value="WSC"/>
    <property type="match status" value="1"/>
</dbReference>
<dbReference type="EMBL" id="ML995488">
    <property type="protein sequence ID" value="KAF2140807.1"/>
    <property type="molecule type" value="Genomic_DNA"/>
</dbReference>
<dbReference type="InterPro" id="IPR002889">
    <property type="entry name" value="WSC_carb-bd"/>
</dbReference>
<proteinExistence type="predicted"/>
<dbReference type="PANTHER" id="PTHR43662:SF3">
    <property type="entry name" value="DOMAIN PROTEIN, PUTATIVE (AFU_ORTHOLOGUE AFUA_6G11970)-RELATED"/>
    <property type="match status" value="1"/>
</dbReference>
<protein>
    <recommendedName>
        <fullName evidence="2">WSC domain-containing protein</fullName>
    </recommendedName>
</protein>
<accession>A0A6A6BD31</accession>
<keyword evidence="1" id="KW-0732">Signal</keyword>
<evidence type="ECO:0000259" key="2">
    <source>
        <dbReference type="PROSITE" id="PS51212"/>
    </source>
</evidence>
<dbReference type="RefSeq" id="XP_033396520.1">
    <property type="nucleotide sequence ID" value="XM_033544216.1"/>
</dbReference>
<dbReference type="Pfam" id="PF01822">
    <property type="entry name" value="WSC"/>
    <property type="match status" value="1"/>
</dbReference>
<evidence type="ECO:0000256" key="1">
    <source>
        <dbReference type="SAM" id="SignalP"/>
    </source>
</evidence>
<dbReference type="AlphaFoldDB" id="A0A6A6BD31"/>
<dbReference type="InterPro" id="IPR018535">
    <property type="entry name" value="DUF1996"/>
</dbReference>
<dbReference type="PANTHER" id="PTHR43662">
    <property type="match status" value="1"/>
</dbReference>
<sequence length="463" mass="49937">MPSLVKSLVLGLAAASAVHAQASFIQTCTSRLLDGRLDPIVNPGRVSYHSHVVSGGNDFNFSTTYEDALNSPCSSCAIKEDPSIYWAPKLYFHAANGSFISVPLEGDDSVGNMGGMLVRYSFNSGPSKDKIEPFPEGFRMLAGNPFKRVNTRDFTSAAVGHTCLGPNEEHYSGFPPVKCPGGIRTEVTFPNCWNGAADVPDHQSHVSYPVNGTYLNGPCPAGYEHRLPTVAMAIIYRTDVFNGEWDEVNGQPFVLAPGDPTGYGMHGDFINGWNIPALQDTISACTTPGADCPPSTLTRYTPGEQQMCKIPYQVDEQVTGVLDRLPGCNPLTTDFLAGIMNMKQCALKTKIDISVGARGPVGGWPYIGCASDWVSQGKLLKDDQFDSPAMTPRRCIEYCQVKGYTYAGLEMGRECYCGNTIPTGRGPKTGIYGNCNMPCTGDNSLKCGGNQALQLYQRPSLGR</sequence>
<feature type="chain" id="PRO_5025440108" description="WSC domain-containing protein" evidence="1">
    <location>
        <begin position="21"/>
        <end position="463"/>
    </location>
</feature>
<name>A0A6A6BD31_9PEZI</name>
<gene>
    <name evidence="3" type="ORF">K452DRAFT_319126</name>
</gene>
<keyword evidence="4" id="KW-1185">Reference proteome</keyword>
<dbReference type="Pfam" id="PF09362">
    <property type="entry name" value="DUF1996"/>
    <property type="match status" value="1"/>
</dbReference>
<dbReference type="Proteomes" id="UP000799438">
    <property type="component" value="Unassembled WGS sequence"/>
</dbReference>
<organism evidence="3 4">
    <name type="scientific">Aplosporella prunicola CBS 121167</name>
    <dbReference type="NCBI Taxonomy" id="1176127"/>
    <lineage>
        <taxon>Eukaryota</taxon>
        <taxon>Fungi</taxon>
        <taxon>Dikarya</taxon>
        <taxon>Ascomycota</taxon>
        <taxon>Pezizomycotina</taxon>
        <taxon>Dothideomycetes</taxon>
        <taxon>Dothideomycetes incertae sedis</taxon>
        <taxon>Botryosphaeriales</taxon>
        <taxon>Aplosporellaceae</taxon>
        <taxon>Aplosporella</taxon>
    </lineage>
</organism>
<dbReference type="SMART" id="SM00321">
    <property type="entry name" value="WSC"/>
    <property type="match status" value="1"/>
</dbReference>
<dbReference type="OrthoDB" id="74764at2759"/>
<dbReference type="GeneID" id="54301712"/>
<evidence type="ECO:0000313" key="4">
    <source>
        <dbReference type="Proteomes" id="UP000799438"/>
    </source>
</evidence>
<reference evidence="3" key="1">
    <citation type="journal article" date="2020" name="Stud. Mycol.">
        <title>101 Dothideomycetes genomes: a test case for predicting lifestyles and emergence of pathogens.</title>
        <authorList>
            <person name="Haridas S."/>
            <person name="Albert R."/>
            <person name="Binder M."/>
            <person name="Bloem J."/>
            <person name="Labutti K."/>
            <person name="Salamov A."/>
            <person name="Andreopoulos B."/>
            <person name="Baker S."/>
            <person name="Barry K."/>
            <person name="Bills G."/>
            <person name="Bluhm B."/>
            <person name="Cannon C."/>
            <person name="Castanera R."/>
            <person name="Culley D."/>
            <person name="Daum C."/>
            <person name="Ezra D."/>
            <person name="Gonzalez J."/>
            <person name="Henrissat B."/>
            <person name="Kuo A."/>
            <person name="Liang C."/>
            <person name="Lipzen A."/>
            <person name="Lutzoni F."/>
            <person name="Magnuson J."/>
            <person name="Mondo S."/>
            <person name="Nolan M."/>
            <person name="Ohm R."/>
            <person name="Pangilinan J."/>
            <person name="Park H.-J."/>
            <person name="Ramirez L."/>
            <person name="Alfaro M."/>
            <person name="Sun H."/>
            <person name="Tritt A."/>
            <person name="Yoshinaga Y."/>
            <person name="Zwiers L.-H."/>
            <person name="Turgeon B."/>
            <person name="Goodwin S."/>
            <person name="Spatafora J."/>
            <person name="Crous P."/>
            <person name="Grigoriev I."/>
        </authorList>
    </citation>
    <scope>NUCLEOTIDE SEQUENCE</scope>
    <source>
        <strain evidence="3">CBS 121167</strain>
    </source>
</reference>
<evidence type="ECO:0000313" key="3">
    <source>
        <dbReference type="EMBL" id="KAF2140807.1"/>
    </source>
</evidence>
<feature type="signal peptide" evidence="1">
    <location>
        <begin position="1"/>
        <end position="20"/>
    </location>
</feature>
<feature type="domain" description="WSC" evidence="2">
    <location>
        <begin position="363"/>
        <end position="459"/>
    </location>
</feature>